<organism evidence="1 2">
    <name type="scientific">Spiroplasma tabanidicola</name>
    <dbReference type="NCBI Taxonomy" id="324079"/>
    <lineage>
        <taxon>Bacteria</taxon>
        <taxon>Bacillati</taxon>
        <taxon>Mycoplasmatota</taxon>
        <taxon>Mollicutes</taxon>
        <taxon>Entomoplasmatales</taxon>
        <taxon>Spiroplasmataceae</taxon>
        <taxon>Spiroplasma</taxon>
    </lineage>
</organism>
<protein>
    <submittedName>
        <fullName evidence="1">Uncharacterized protein</fullName>
    </submittedName>
</protein>
<dbReference type="Proteomes" id="UP000424468">
    <property type="component" value="Chromosome"/>
</dbReference>
<dbReference type="AlphaFoldDB" id="A0A6I6CAG3"/>
<evidence type="ECO:0000313" key="1">
    <source>
        <dbReference type="EMBL" id="QGS52459.1"/>
    </source>
</evidence>
<name>A0A6I6CAG3_9MOLU</name>
<dbReference type="RefSeq" id="WP_156007464.1">
    <property type="nucleotide sequence ID" value="NZ_CP046276.1"/>
</dbReference>
<dbReference type="OrthoDB" id="390172at2"/>
<gene>
    <name evidence="1" type="ORF">STABA_v1c11120</name>
</gene>
<dbReference type="KEGG" id="stab:STABA_v1c11120"/>
<proteinExistence type="predicted"/>
<sequence>MKNEKILSQDEHFKMNYDRIYFTKSISSCPHKYMSFDFNDGNYKCTNCFYSFYFNKKEAQKLFGKKILKNFDFDKAYKQYSDNILEKKRNEKISESLKDLYELY</sequence>
<dbReference type="EMBL" id="CP046276">
    <property type="protein sequence ID" value="QGS52459.1"/>
    <property type="molecule type" value="Genomic_DNA"/>
</dbReference>
<keyword evidence="2" id="KW-1185">Reference proteome</keyword>
<evidence type="ECO:0000313" key="2">
    <source>
        <dbReference type="Proteomes" id="UP000424468"/>
    </source>
</evidence>
<reference evidence="1 2" key="1">
    <citation type="submission" date="2019-11" db="EMBL/GenBank/DDBJ databases">
        <title>Complete genome sequence of Spiroplasma tabanidicola TAUS-1 (DSM 22603).</title>
        <authorList>
            <person name="Huang C.-T."/>
            <person name="Lin Y.-C."/>
            <person name="Kuo C.-H."/>
        </authorList>
    </citation>
    <scope>NUCLEOTIDE SEQUENCE [LARGE SCALE GENOMIC DNA]</scope>
    <source>
        <strain evidence="1 2">TAUS-1</strain>
    </source>
</reference>
<accession>A0A6I6CAG3</accession>